<dbReference type="KEGG" id="tmk:QGN29_01380"/>
<dbReference type="Proteomes" id="UP001268683">
    <property type="component" value="Chromosome"/>
</dbReference>
<reference evidence="2" key="1">
    <citation type="submission" date="2023-04" db="EMBL/GenBank/DDBJ databases">
        <title>Complete genome sequence of Temperatibacter marinus.</title>
        <authorList>
            <person name="Rong J.-C."/>
            <person name="Yi M.-L."/>
            <person name="Zhao Q."/>
        </authorList>
    </citation>
    <scope>NUCLEOTIDE SEQUENCE</scope>
    <source>
        <strain evidence="2">NBRC 110045</strain>
    </source>
</reference>
<dbReference type="Gene3D" id="3.10.129.10">
    <property type="entry name" value="Hotdog Thioesterase"/>
    <property type="match status" value="1"/>
</dbReference>
<feature type="domain" description="MaoC-like" evidence="1">
    <location>
        <begin position="11"/>
        <end position="118"/>
    </location>
</feature>
<dbReference type="SUPFAM" id="SSF54637">
    <property type="entry name" value="Thioesterase/thiol ester dehydrase-isomerase"/>
    <property type="match status" value="1"/>
</dbReference>
<evidence type="ECO:0000313" key="3">
    <source>
        <dbReference type="Proteomes" id="UP001268683"/>
    </source>
</evidence>
<sequence>MATVSMTELKANIGKEIGISDWVKIDQDMINKFANLTRDHQFIHTDPVRAKETPFGGTIAHGFLSLSFLSHFAESIDLTLEGVKMGINYGFDRVRFMTPVSVDGDIRARIKLLDVQEKGVGRLLMKHEYTIEIKGNERPALKAEWLSMLMI</sequence>
<dbReference type="CDD" id="cd03450">
    <property type="entry name" value="NodN"/>
    <property type="match status" value="1"/>
</dbReference>
<dbReference type="Pfam" id="PF01575">
    <property type="entry name" value="MaoC_dehydratas"/>
    <property type="match status" value="1"/>
</dbReference>
<dbReference type="EMBL" id="CP123872">
    <property type="protein sequence ID" value="WND03015.1"/>
    <property type="molecule type" value="Genomic_DNA"/>
</dbReference>
<accession>A0AA52EE24</accession>
<dbReference type="PANTHER" id="PTHR42993:SF1">
    <property type="entry name" value="MAOC-LIKE DEHYDRATASE DOMAIN-CONTAINING PROTEIN"/>
    <property type="match status" value="1"/>
</dbReference>
<proteinExistence type="predicted"/>
<dbReference type="PANTHER" id="PTHR42993">
    <property type="entry name" value="MAOC-LIKE DEHYDRATASE DOMAIN-CONTAINING PROTEIN"/>
    <property type="match status" value="1"/>
</dbReference>
<keyword evidence="3" id="KW-1185">Reference proteome</keyword>
<evidence type="ECO:0000259" key="1">
    <source>
        <dbReference type="Pfam" id="PF01575"/>
    </source>
</evidence>
<name>A0AA52EE24_9PROT</name>
<dbReference type="InterPro" id="IPR002539">
    <property type="entry name" value="MaoC-like_dom"/>
</dbReference>
<dbReference type="InterPro" id="IPR029069">
    <property type="entry name" value="HotDog_dom_sf"/>
</dbReference>
<dbReference type="AlphaFoldDB" id="A0AA52EE24"/>
<evidence type="ECO:0000313" key="2">
    <source>
        <dbReference type="EMBL" id="WND03015.1"/>
    </source>
</evidence>
<gene>
    <name evidence="2" type="ORF">QGN29_01380</name>
</gene>
<organism evidence="2 3">
    <name type="scientific">Temperatibacter marinus</name>
    <dbReference type="NCBI Taxonomy" id="1456591"/>
    <lineage>
        <taxon>Bacteria</taxon>
        <taxon>Pseudomonadati</taxon>
        <taxon>Pseudomonadota</taxon>
        <taxon>Alphaproteobacteria</taxon>
        <taxon>Kordiimonadales</taxon>
        <taxon>Temperatibacteraceae</taxon>
        <taxon>Temperatibacter</taxon>
    </lineage>
</organism>
<dbReference type="RefSeq" id="WP_310798861.1">
    <property type="nucleotide sequence ID" value="NZ_CP123872.1"/>
</dbReference>
<protein>
    <submittedName>
        <fullName evidence="2">MaoC family dehydratase</fullName>
    </submittedName>
</protein>
<dbReference type="InterPro" id="IPR039375">
    <property type="entry name" value="NodN-like"/>
</dbReference>